<evidence type="ECO:0000313" key="13">
    <source>
        <dbReference type="EMBL" id="EPS98949.1"/>
    </source>
</evidence>
<dbReference type="eggNOG" id="ENOG502S9GT">
    <property type="taxonomic scope" value="Eukaryota"/>
</dbReference>
<evidence type="ECO:0000256" key="5">
    <source>
        <dbReference type="ARBA" id="ARBA00019222"/>
    </source>
</evidence>
<dbReference type="FunCoup" id="S8FKV2">
    <property type="interactions" value="20"/>
</dbReference>
<keyword evidence="9" id="KW-0496">Mitochondrion</keyword>
<keyword evidence="6 12" id="KW-0812">Transmembrane</keyword>
<comment type="similarity">
    <text evidence="3">Belongs to the COX16 family.</text>
</comment>
<comment type="subcellular location">
    <subcellularLocation>
        <location evidence="2">Mitochondrion inner membrane</location>
        <topology evidence="2">Single-pass membrane protein</topology>
    </subcellularLocation>
</comment>
<dbReference type="OrthoDB" id="5516033at2759"/>
<proteinExistence type="inferred from homology"/>
<feature type="region of interest" description="Disordered" evidence="11">
    <location>
        <begin position="98"/>
        <end position="120"/>
    </location>
</feature>
<evidence type="ECO:0000256" key="4">
    <source>
        <dbReference type="ARBA" id="ARBA00015368"/>
    </source>
</evidence>
<dbReference type="Proteomes" id="UP000015241">
    <property type="component" value="Unassembled WGS sequence"/>
</dbReference>
<evidence type="ECO:0000256" key="1">
    <source>
        <dbReference type="ARBA" id="ARBA00002490"/>
    </source>
</evidence>
<name>S8FKV2_FOMSC</name>
<protein>
    <recommendedName>
        <fullName evidence="4">Cytochrome c oxidase assembly protein COX16, mitochondrial</fullName>
    </recommendedName>
    <alternativeName>
        <fullName evidence="5">Cytochrome c oxidase assembly protein cox16, mitochondrial</fullName>
    </alternativeName>
</protein>
<dbReference type="PANTHER" id="PTHR17130">
    <property type="entry name" value="MITOCHONDRIAL OUTER MEMBRANE PROTEIN 25"/>
    <property type="match status" value="1"/>
</dbReference>
<dbReference type="EMBL" id="KE504160">
    <property type="protein sequence ID" value="EPS98949.1"/>
    <property type="molecule type" value="Genomic_DNA"/>
</dbReference>
<dbReference type="InterPro" id="IPR020164">
    <property type="entry name" value="Cyt_c_Oxase_assmbl_COX16"/>
</dbReference>
<reference evidence="13 14" key="1">
    <citation type="journal article" date="2012" name="Science">
        <title>The Paleozoic origin of enzymatic lignin decomposition reconstructed from 31 fungal genomes.</title>
        <authorList>
            <person name="Floudas D."/>
            <person name="Binder M."/>
            <person name="Riley R."/>
            <person name="Barry K."/>
            <person name="Blanchette R.A."/>
            <person name="Henrissat B."/>
            <person name="Martinez A.T."/>
            <person name="Otillar R."/>
            <person name="Spatafora J.W."/>
            <person name="Yadav J.S."/>
            <person name="Aerts A."/>
            <person name="Benoit I."/>
            <person name="Boyd A."/>
            <person name="Carlson A."/>
            <person name="Copeland A."/>
            <person name="Coutinho P.M."/>
            <person name="de Vries R.P."/>
            <person name="Ferreira P."/>
            <person name="Findley K."/>
            <person name="Foster B."/>
            <person name="Gaskell J."/>
            <person name="Glotzer D."/>
            <person name="Gorecki P."/>
            <person name="Heitman J."/>
            <person name="Hesse C."/>
            <person name="Hori C."/>
            <person name="Igarashi K."/>
            <person name="Jurgens J.A."/>
            <person name="Kallen N."/>
            <person name="Kersten P."/>
            <person name="Kohler A."/>
            <person name="Kuees U."/>
            <person name="Kumar T.K.A."/>
            <person name="Kuo A."/>
            <person name="LaButti K."/>
            <person name="Larrondo L.F."/>
            <person name="Lindquist E."/>
            <person name="Ling A."/>
            <person name="Lombard V."/>
            <person name="Lucas S."/>
            <person name="Lundell T."/>
            <person name="Martin R."/>
            <person name="McLaughlin D.J."/>
            <person name="Morgenstern I."/>
            <person name="Morin E."/>
            <person name="Murat C."/>
            <person name="Nagy L.G."/>
            <person name="Nolan M."/>
            <person name="Ohm R.A."/>
            <person name="Patyshakuliyeva A."/>
            <person name="Rokas A."/>
            <person name="Ruiz-Duenas F.J."/>
            <person name="Sabat G."/>
            <person name="Salamov A."/>
            <person name="Samejima M."/>
            <person name="Schmutz J."/>
            <person name="Slot J.C."/>
            <person name="St John F."/>
            <person name="Stenlid J."/>
            <person name="Sun H."/>
            <person name="Sun S."/>
            <person name="Syed K."/>
            <person name="Tsang A."/>
            <person name="Wiebenga A."/>
            <person name="Young D."/>
            <person name="Pisabarro A."/>
            <person name="Eastwood D.C."/>
            <person name="Martin F."/>
            <person name="Cullen D."/>
            <person name="Grigoriev I.V."/>
            <person name="Hibbett D.S."/>
        </authorList>
    </citation>
    <scope>NUCLEOTIDE SEQUENCE</scope>
    <source>
        <strain evidence="14">FP-58527</strain>
    </source>
</reference>
<organism evidence="13 14">
    <name type="scientific">Fomitopsis schrenkii</name>
    <name type="common">Brown rot fungus</name>
    <dbReference type="NCBI Taxonomy" id="2126942"/>
    <lineage>
        <taxon>Eukaryota</taxon>
        <taxon>Fungi</taxon>
        <taxon>Dikarya</taxon>
        <taxon>Basidiomycota</taxon>
        <taxon>Agaricomycotina</taxon>
        <taxon>Agaricomycetes</taxon>
        <taxon>Polyporales</taxon>
        <taxon>Fomitopsis</taxon>
    </lineage>
</organism>
<evidence type="ECO:0000256" key="2">
    <source>
        <dbReference type="ARBA" id="ARBA00004434"/>
    </source>
</evidence>
<evidence type="ECO:0000256" key="12">
    <source>
        <dbReference type="SAM" id="Phobius"/>
    </source>
</evidence>
<dbReference type="PANTHER" id="PTHR17130:SF14">
    <property type="entry name" value="CYTOCHROME C OXIDASE ASSEMBLY PROTEIN COX16 HOMOLOG, MITOCHONDRIAL"/>
    <property type="match status" value="1"/>
</dbReference>
<gene>
    <name evidence="13" type="ORF">FOMPIDRAFT_1147898</name>
</gene>
<comment type="function">
    <text evidence="1">Required for the assembly of the mitochondrial respiratory chain complex IV (CIV), also known as cytochrome c oxidase. May participate in merging the COX1 and COX2 assembly lines.</text>
</comment>
<evidence type="ECO:0000256" key="9">
    <source>
        <dbReference type="ARBA" id="ARBA00023128"/>
    </source>
</evidence>
<dbReference type="Pfam" id="PF14138">
    <property type="entry name" value="COX16"/>
    <property type="match status" value="1"/>
</dbReference>
<dbReference type="GO" id="GO:0033617">
    <property type="term" value="P:mitochondrial respiratory chain complex IV assembly"/>
    <property type="evidence" value="ECO:0007669"/>
    <property type="project" value="TreeGrafter"/>
</dbReference>
<evidence type="ECO:0000256" key="6">
    <source>
        <dbReference type="ARBA" id="ARBA00022692"/>
    </source>
</evidence>
<keyword evidence="14" id="KW-1185">Reference proteome</keyword>
<feature type="transmembrane region" description="Helical" evidence="12">
    <location>
        <begin position="21"/>
        <end position="40"/>
    </location>
</feature>
<sequence length="120" mass="13735">MPTFSSNPLKSNPVHRVLRKYPALFGVPFVIIIVGASYAMQTFTQTRYDLHDKKVTQVNKEQELGLAASRKKFDIREEYFRLSVAAVEEWEPKRIARPKGLPEWGVPPQEPPNPSKQDKA</sequence>
<dbReference type="STRING" id="743788.S8FKV2"/>
<evidence type="ECO:0000256" key="3">
    <source>
        <dbReference type="ARBA" id="ARBA00008370"/>
    </source>
</evidence>
<dbReference type="GO" id="GO:0005743">
    <property type="term" value="C:mitochondrial inner membrane"/>
    <property type="evidence" value="ECO:0007669"/>
    <property type="project" value="UniProtKB-SubCell"/>
</dbReference>
<evidence type="ECO:0000256" key="7">
    <source>
        <dbReference type="ARBA" id="ARBA00022792"/>
    </source>
</evidence>
<dbReference type="InParanoid" id="S8FKV2"/>
<dbReference type="AlphaFoldDB" id="S8FKV2"/>
<evidence type="ECO:0000313" key="14">
    <source>
        <dbReference type="Proteomes" id="UP000015241"/>
    </source>
</evidence>
<keyword evidence="10 12" id="KW-0472">Membrane</keyword>
<evidence type="ECO:0000256" key="11">
    <source>
        <dbReference type="SAM" id="MobiDB-lite"/>
    </source>
</evidence>
<keyword evidence="7" id="KW-0999">Mitochondrion inner membrane</keyword>
<accession>S8FKV2</accession>
<evidence type="ECO:0000256" key="8">
    <source>
        <dbReference type="ARBA" id="ARBA00022989"/>
    </source>
</evidence>
<keyword evidence="8 12" id="KW-1133">Transmembrane helix</keyword>
<dbReference type="HOGENOM" id="CLU_131611_2_0_1"/>
<evidence type="ECO:0000256" key="10">
    <source>
        <dbReference type="ARBA" id="ARBA00023136"/>
    </source>
</evidence>